<accession>C6HYT8</accession>
<name>C6HYT8_9BACT</name>
<dbReference type="Gene3D" id="1.10.3210.10">
    <property type="entry name" value="Hypothetical protein af1432"/>
    <property type="match status" value="1"/>
</dbReference>
<dbReference type="GO" id="GO:0008832">
    <property type="term" value="F:dGTPase activity"/>
    <property type="evidence" value="ECO:0007669"/>
    <property type="project" value="TreeGrafter"/>
</dbReference>
<dbReference type="Pfam" id="PF01966">
    <property type="entry name" value="HD"/>
    <property type="match status" value="1"/>
</dbReference>
<dbReference type="AlphaFoldDB" id="C6HYT8"/>
<keyword evidence="3" id="KW-1185">Reference proteome</keyword>
<keyword evidence="2" id="KW-0378">Hydrolase</keyword>
<dbReference type="PANTHER" id="PTHR11373">
    <property type="entry name" value="DEOXYNUCLEOSIDE TRIPHOSPHATE TRIPHOSPHOHYDROLASE"/>
    <property type="match status" value="1"/>
</dbReference>
<proteinExistence type="predicted"/>
<reference evidence="2 3" key="1">
    <citation type="journal article" date="2009" name="Appl. Environ. Microbiol.">
        <title>Community genomic and proteomic analyses of chemoautotrophic iron-oxidizing "Leptospirillum rubarum" (Group II) and "Leptospirillum ferrodiazotrophum" (Group III) bacteria in acid mine drainage biofilms.</title>
        <authorList>
            <person name="Goltsman D.S."/>
            <person name="Denef V.J."/>
            <person name="Singer S.W."/>
            <person name="VerBerkmoes N.C."/>
            <person name="Lefsrud M."/>
            <person name="Mueller R.S."/>
            <person name="Dick G.J."/>
            <person name="Sun C.L."/>
            <person name="Wheeler K.E."/>
            <person name="Zemla A."/>
            <person name="Baker B.J."/>
            <person name="Hauser L."/>
            <person name="Land M."/>
            <person name="Shah M.B."/>
            <person name="Thelen M.P."/>
            <person name="Hettich R.L."/>
            <person name="Banfield J.F."/>
        </authorList>
    </citation>
    <scope>NUCLEOTIDE SEQUENCE [LARGE SCALE GENOMIC DNA]</scope>
</reference>
<dbReference type="Pfam" id="PF19276">
    <property type="entry name" value="HD_assoc_2"/>
    <property type="match status" value="1"/>
</dbReference>
<gene>
    <name evidence="2" type="ORF">UBAL3_94240171</name>
</gene>
<dbReference type="InterPro" id="IPR003607">
    <property type="entry name" value="HD/PDEase_dom"/>
</dbReference>
<dbReference type="SUPFAM" id="SSF109604">
    <property type="entry name" value="HD-domain/PDEase-like"/>
    <property type="match status" value="1"/>
</dbReference>
<sequence>MKERAAALPYDGLSLIADPVHGYITFVDTPAQAGNPTERTLIDSPWVQRLRGIYQLQSARFVFPAAEHTRFAHSLGAMHMAGRFARHLYPGFSGEFSLPFFEGLLRVAALLHDTGHGPFCHFYDETVSQPRFGRSHEKMSQIIIGGPLRETLEKIDRSPSGSFAPGERISADWVAYLVGKGKSPNPVPRDLPVLGALKPLFSGIFTVDNLDYVLRDAYMCGVATAPVDIDRILYYTHVQEGRLAIHRYGLGVFEQFIQARRYMYSQIYFHRTTRSFDLALRDLIGETLSILLPHDPAIDLPRFLALTDHHLLETVRSWPTARSARLRRLGEGWGAFLGREKIWTMVFERIREFESPRKPSRDRTPDLDLLSRSLASRGLLPRGAEIRLDVASRDTRPENPFLGEGNLDVYDPLSGKVGRGLLARMLEGIPQRQEIVRIFAKGVPDLPAATREIARQLEE</sequence>
<dbReference type="InterPro" id="IPR050135">
    <property type="entry name" value="dGTPase-like"/>
</dbReference>
<organism evidence="2 3">
    <name type="scientific">Leptospirillum ferrodiazotrophum</name>
    <dbReference type="NCBI Taxonomy" id="412449"/>
    <lineage>
        <taxon>Bacteria</taxon>
        <taxon>Pseudomonadati</taxon>
        <taxon>Nitrospirota</taxon>
        <taxon>Nitrospiria</taxon>
        <taxon>Nitrospirales</taxon>
        <taxon>Nitrospiraceae</taxon>
        <taxon>Leptospirillum</taxon>
    </lineage>
</organism>
<dbReference type="InterPro" id="IPR006674">
    <property type="entry name" value="HD_domain"/>
</dbReference>
<evidence type="ECO:0000313" key="2">
    <source>
        <dbReference type="EMBL" id="EES52373.1"/>
    </source>
</evidence>
<evidence type="ECO:0000313" key="3">
    <source>
        <dbReference type="Proteomes" id="UP000009374"/>
    </source>
</evidence>
<dbReference type="EMBL" id="GG693878">
    <property type="protein sequence ID" value="EES52373.1"/>
    <property type="molecule type" value="Genomic_DNA"/>
</dbReference>
<protein>
    <submittedName>
        <fullName evidence="2">Metal dependent phosphohydrolase</fullName>
    </submittedName>
</protein>
<dbReference type="GO" id="GO:0006203">
    <property type="term" value="P:dGTP catabolic process"/>
    <property type="evidence" value="ECO:0007669"/>
    <property type="project" value="TreeGrafter"/>
</dbReference>
<dbReference type="CDD" id="cd00077">
    <property type="entry name" value="HDc"/>
    <property type="match status" value="1"/>
</dbReference>
<dbReference type="InterPro" id="IPR045509">
    <property type="entry name" value="HD_assoc_2"/>
</dbReference>
<dbReference type="Proteomes" id="UP000009374">
    <property type="component" value="Unassembled WGS sequence"/>
</dbReference>
<dbReference type="SMART" id="SM00471">
    <property type="entry name" value="HDc"/>
    <property type="match status" value="1"/>
</dbReference>
<dbReference type="PANTHER" id="PTHR11373:SF4">
    <property type="entry name" value="DEOXYNUCLEOSIDE TRIPHOSPHATE TRIPHOSPHOHYDROLASE SAMHD1"/>
    <property type="match status" value="1"/>
</dbReference>
<evidence type="ECO:0000259" key="1">
    <source>
        <dbReference type="SMART" id="SM00471"/>
    </source>
</evidence>
<feature type="domain" description="HD/PDEase" evidence="1">
    <location>
        <begin position="66"/>
        <end position="222"/>
    </location>
</feature>